<gene>
    <name evidence="1" type="ORF">HETIRDRAFT_327358</name>
</gene>
<dbReference type="AlphaFoldDB" id="W4JVF9"/>
<dbReference type="Proteomes" id="UP000030671">
    <property type="component" value="Unassembled WGS sequence"/>
</dbReference>
<sequence length="79" mass="8759">MAPWEEETLKSNIHVEVSFQKGPDLLSPYLLPNLLFVAVRVDVGWLGAALQPLLERVVLCDVIDTPDQATGGAFDHFVR</sequence>
<evidence type="ECO:0000313" key="1">
    <source>
        <dbReference type="EMBL" id="ETW77065.1"/>
    </source>
</evidence>
<organism evidence="1 2">
    <name type="scientific">Heterobasidion irregulare (strain TC 32-1)</name>
    <dbReference type="NCBI Taxonomy" id="747525"/>
    <lineage>
        <taxon>Eukaryota</taxon>
        <taxon>Fungi</taxon>
        <taxon>Dikarya</taxon>
        <taxon>Basidiomycota</taxon>
        <taxon>Agaricomycotina</taxon>
        <taxon>Agaricomycetes</taxon>
        <taxon>Russulales</taxon>
        <taxon>Bondarzewiaceae</taxon>
        <taxon>Heterobasidion</taxon>
        <taxon>Heterobasidion annosum species complex</taxon>
    </lineage>
</organism>
<dbReference type="KEGG" id="hir:HETIRDRAFT_327358"/>
<dbReference type="EMBL" id="KI925463">
    <property type="protein sequence ID" value="ETW77065.1"/>
    <property type="molecule type" value="Genomic_DNA"/>
</dbReference>
<accession>W4JVF9</accession>
<dbReference type="RefSeq" id="XP_009550615.1">
    <property type="nucleotide sequence ID" value="XM_009552320.1"/>
</dbReference>
<name>W4JVF9_HETIT</name>
<protein>
    <submittedName>
        <fullName evidence="1">Uncharacterized protein</fullName>
    </submittedName>
</protein>
<proteinExistence type="predicted"/>
<keyword evidence="2" id="KW-1185">Reference proteome</keyword>
<evidence type="ECO:0000313" key="2">
    <source>
        <dbReference type="Proteomes" id="UP000030671"/>
    </source>
</evidence>
<reference evidence="1 2" key="1">
    <citation type="journal article" date="2012" name="New Phytol.">
        <title>Insight into trade-off between wood decay and parasitism from the genome of a fungal forest pathogen.</title>
        <authorList>
            <person name="Olson A."/>
            <person name="Aerts A."/>
            <person name="Asiegbu F."/>
            <person name="Belbahri L."/>
            <person name="Bouzid O."/>
            <person name="Broberg A."/>
            <person name="Canback B."/>
            <person name="Coutinho P.M."/>
            <person name="Cullen D."/>
            <person name="Dalman K."/>
            <person name="Deflorio G."/>
            <person name="van Diepen L.T."/>
            <person name="Dunand C."/>
            <person name="Duplessis S."/>
            <person name="Durling M."/>
            <person name="Gonthier P."/>
            <person name="Grimwood J."/>
            <person name="Fossdal C.G."/>
            <person name="Hansson D."/>
            <person name="Henrissat B."/>
            <person name="Hietala A."/>
            <person name="Himmelstrand K."/>
            <person name="Hoffmeister D."/>
            <person name="Hogberg N."/>
            <person name="James T.Y."/>
            <person name="Karlsson M."/>
            <person name="Kohler A."/>
            <person name="Kues U."/>
            <person name="Lee Y.H."/>
            <person name="Lin Y.C."/>
            <person name="Lind M."/>
            <person name="Lindquist E."/>
            <person name="Lombard V."/>
            <person name="Lucas S."/>
            <person name="Lunden K."/>
            <person name="Morin E."/>
            <person name="Murat C."/>
            <person name="Park J."/>
            <person name="Raffaello T."/>
            <person name="Rouze P."/>
            <person name="Salamov A."/>
            <person name="Schmutz J."/>
            <person name="Solheim H."/>
            <person name="Stahlberg J."/>
            <person name="Velez H."/>
            <person name="de Vries R.P."/>
            <person name="Wiebenga A."/>
            <person name="Woodward S."/>
            <person name="Yakovlev I."/>
            <person name="Garbelotto M."/>
            <person name="Martin F."/>
            <person name="Grigoriev I.V."/>
            <person name="Stenlid J."/>
        </authorList>
    </citation>
    <scope>NUCLEOTIDE SEQUENCE [LARGE SCALE GENOMIC DNA]</scope>
    <source>
        <strain evidence="1 2">TC 32-1</strain>
    </source>
</reference>
<dbReference type="InParanoid" id="W4JVF9"/>
<dbReference type="GeneID" id="20671322"/>
<dbReference type="HOGENOM" id="CLU_2606328_0_0_1"/>